<evidence type="ECO:0000256" key="7">
    <source>
        <dbReference type="ARBA" id="ARBA00023136"/>
    </source>
</evidence>
<comment type="similarity">
    <text evidence="2 8">Belongs to the major facilitator superfamily. Sugar transporter (TC 2.A.1.1) family.</text>
</comment>
<dbReference type="Pfam" id="PF00083">
    <property type="entry name" value="Sugar_tr"/>
    <property type="match status" value="1"/>
</dbReference>
<feature type="transmembrane region" description="Helical" evidence="9">
    <location>
        <begin position="204"/>
        <end position="225"/>
    </location>
</feature>
<feature type="domain" description="Major facilitator superfamily (MFS) profile" evidence="10">
    <location>
        <begin position="37"/>
        <end position="474"/>
    </location>
</feature>
<dbReference type="CDD" id="cd17358">
    <property type="entry name" value="MFS_GLUT6_8_Class3_like"/>
    <property type="match status" value="1"/>
</dbReference>
<feature type="transmembrane region" description="Helical" evidence="9">
    <location>
        <begin position="284"/>
        <end position="310"/>
    </location>
</feature>
<evidence type="ECO:0000256" key="2">
    <source>
        <dbReference type="ARBA" id="ARBA00010992"/>
    </source>
</evidence>
<dbReference type="InterPro" id="IPR003663">
    <property type="entry name" value="Sugar/inositol_transpt"/>
</dbReference>
<feature type="transmembrane region" description="Helical" evidence="9">
    <location>
        <begin position="89"/>
        <end position="109"/>
    </location>
</feature>
<keyword evidence="12" id="KW-1185">Reference proteome</keyword>
<keyword evidence="7 9" id="KW-0472">Membrane</keyword>
<comment type="subcellular location">
    <subcellularLocation>
        <location evidence="1">Membrane</location>
        <topology evidence="1">Multi-pass membrane protein</topology>
    </subcellularLocation>
</comment>
<feature type="transmembrane region" description="Helical" evidence="9">
    <location>
        <begin position="384"/>
        <end position="408"/>
    </location>
</feature>
<evidence type="ECO:0000256" key="5">
    <source>
        <dbReference type="ARBA" id="ARBA00022692"/>
    </source>
</evidence>
<dbReference type="GO" id="GO:0016020">
    <property type="term" value="C:membrane"/>
    <property type="evidence" value="ECO:0007669"/>
    <property type="project" value="UniProtKB-SubCell"/>
</dbReference>
<evidence type="ECO:0000256" key="8">
    <source>
        <dbReference type="RuleBase" id="RU003346"/>
    </source>
</evidence>
<keyword evidence="4 11" id="KW-0762">Sugar transport</keyword>
<evidence type="ECO:0000256" key="1">
    <source>
        <dbReference type="ARBA" id="ARBA00004141"/>
    </source>
</evidence>
<evidence type="ECO:0000256" key="3">
    <source>
        <dbReference type="ARBA" id="ARBA00022448"/>
    </source>
</evidence>
<dbReference type="InterPro" id="IPR005828">
    <property type="entry name" value="MFS_sugar_transport-like"/>
</dbReference>
<dbReference type="InterPro" id="IPR005829">
    <property type="entry name" value="Sugar_transporter_CS"/>
</dbReference>
<feature type="transmembrane region" description="Helical" evidence="9">
    <location>
        <begin position="420"/>
        <end position="440"/>
    </location>
</feature>
<dbReference type="GO" id="GO:0051119">
    <property type="term" value="F:sugar transmembrane transporter activity"/>
    <property type="evidence" value="ECO:0007669"/>
    <property type="project" value="InterPro"/>
</dbReference>
<dbReference type="InterPro" id="IPR020846">
    <property type="entry name" value="MFS_dom"/>
</dbReference>
<evidence type="ECO:0000256" key="9">
    <source>
        <dbReference type="SAM" id="Phobius"/>
    </source>
</evidence>
<dbReference type="Gene3D" id="1.20.1250.20">
    <property type="entry name" value="MFS general substrate transporter like domains"/>
    <property type="match status" value="1"/>
</dbReference>
<evidence type="ECO:0000256" key="6">
    <source>
        <dbReference type="ARBA" id="ARBA00022989"/>
    </source>
</evidence>
<keyword evidence="5 9" id="KW-0812">Transmembrane</keyword>
<dbReference type="InterPro" id="IPR044775">
    <property type="entry name" value="MFS_ERD6/Tret1-like"/>
</dbReference>
<dbReference type="InterPro" id="IPR036259">
    <property type="entry name" value="MFS_trans_sf"/>
</dbReference>
<accession>A0A314Z8C7</accession>
<dbReference type="PANTHER" id="PTHR48021">
    <property type="match status" value="1"/>
</dbReference>
<keyword evidence="6 9" id="KW-1133">Transmembrane helix</keyword>
<evidence type="ECO:0000256" key="4">
    <source>
        <dbReference type="ARBA" id="ARBA00022597"/>
    </source>
</evidence>
<feature type="transmembrane region" description="Helical" evidence="9">
    <location>
        <begin position="446"/>
        <end position="467"/>
    </location>
</feature>
<reference evidence="11 12" key="1">
    <citation type="submission" date="2018-02" db="EMBL/GenBank/DDBJ databases">
        <title>Draft genome of wild Prunus yedoensis var. nudiflora.</title>
        <authorList>
            <person name="Baek S."/>
            <person name="Kim J.-H."/>
            <person name="Choi K."/>
            <person name="Kim G.-B."/>
            <person name="Cho A."/>
            <person name="Jang H."/>
            <person name="Shin C.-H."/>
            <person name="Yu H.-J."/>
            <person name="Mun J.-H."/>
        </authorList>
    </citation>
    <scope>NUCLEOTIDE SEQUENCE [LARGE SCALE GENOMIC DNA]</scope>
    <source>
        <strain evidence="12">cv. Jeju island</strain>
        <tissue evidence="11">Leaf</tissue>
    </source>
</reference>
<feature type="transmembrane region" description="Helical" evidence="9">
    <location>
        <begin position="350"/>
        <end position="372"/>
    </location>
</feature>
<feature type="transmembrane region" description="Helical" evidence="9">
    <location>
        <begin position="121"/>
        <end position="139"/>
    </location>
</feature>
<dbReference type="PRINTS" id="PR00171">
    <property type="entry name" value="SUGRTRNSPORT"/>
</dbReference>
<feature type="transmembrane region" description="Helical" evidence="9">
    <location>
        <begin position="322"/>
        <end position="343"/>
    </location>
</feature>
<gene>
    <name evidence="11" type="ORF">Pyn_17743</name>
</gene>
<dbReference type="InterPro" id="IPR050549">
    <property type="entry name" value="MFS_Trehalose_Transporter"/>
</dbReference>
<dbReference type="EMBL" id="PJQY01000319">
    <property type="protein sequence ID" value="PQQ13011.1"/>
    <property type="molecule type" value="Genomic_DNA"/>
</dbReference>
<dbReference type="OrthoDB" id="6612291at2759"/>
<dbReference type="SUPFAM" id="SSF103473">
    <property type="entry name" value="MFS general substrate transporter"/>
    <property type="match status" value="1"/>
</dbReference>
<evidence type="ECO:0000313" key="12">
    <source>
        <dbReference type="Proteomes" id="UP000250321"/>
    </source>
</evidence>
<evidence type="ECO:0000313" key="11">
    <source>
        <dbReference type="EMBL" id="PQQ13011.1"/>
    </source>
</evidence>
<organism evidence="11 12">
    <name type="scientific">Prunus yedoensis var. nudiflora</name>
    <dbReference type="NCBI Taxonomy" id="2094558"/>
    <lineage>
        <taxon>Eukaryota</taxon>
        <taxon>Viridiplantae</taxon>
        <taxon>Streptophyta</taxon>
        <taxon>Embryophyta</taxon>
        <taxon>Tracheophyta</taxon>
        <taxon>Spermatophyta</taxon>
        <taxon>Magnoliopsida</taxon>
        <taxon>eudicotyledons</taxon>
        <taxon>Gunneridae</taxon>
        <taxon>Pentapetalae</taxon>
        <taxon>rosids</taxon>
        <taxon>fabids</taxon>
        <taxon>Rosales</taxon>
        <taxon>Rosaceae</taxon>
        <taxon>Amygdaloideae</taxon>
        <taxon>Amygdaleae</taxon>
        <taxon>Prunus</taxon>
    </lineage>
</organism>
<protein>
    <submittedName>
        <fullName evidence="11">Sugar transporter ERD6-like 5</fullName>
    </submittedName>
</protein>
<proteinExistence type="inferred from homology"/>
<dbReference type="PROSITE" id="PS50850">
    <property type="entry name" value="MFS"/>
    <property type="match status" value="1"/>
</dbReference>
<dbReference type="NCBIfam" id="TIGR00879">
    <property type="entry name" value="SP"/>
    <property type="match status" value="1"/>
</dbReference>
<dbReference type="PROSITE" id="PS00217">
    <property type="entry name" value="SUGAR_TRANSPORT_2"/>
    <property type="match status" value="1"/>
</dbReference>
<dbReference type="PANTHER" id="PTHR48021:SF93">
    <property type="entry name" value="SUGAR TRANSPORTER ERD6-LIKE 1-RELATED"/>
    <property type="match status" value="1"/>
</dbReference>
<feature type="transmembrane region" description="Helical" evidence="9">
    <location>
        <begin position="151"/>
        <end position="168"/>
    </location>
</feature>
<name>A0A314Z8C7_PRUYE</name>
<dbReference type="AlphaFoldDB" id="A0A314Z8C7"/>
<keyword evidence="3 8" id="KW-0813">Transport</keyword>
<dbReference type="FunFam" id="1.20.1250.20:FF:000043">
    <property type="entry name" value="sugar transporter ERD6-like 6"/>
    <property type="match status" value="1"/>
</dbReference>
<dbReference type="STRING" id="2094558.A0A314Z8C7"/>
<sequence length="489" mass="52740">MEGLLIVRESVIHEGAAADADADCSGGNSVTFVVVLSTLVALCGSFSFGCATGYSSAAESGIMEDLDITVAAILVSKFSVSAFDKFSSQYAVLSFWFNTTIGGVLGGLVNGRITDLIGRTGAMWFSAIFSTAGWLVIAFAKNVWLLDIGRLLVGFGIGIICYVVPVYIAEIAPKDLRGRFTSANELMASCGFSVMYFLGNTLNWRIMAVIGAVPSVLQIIGLYFIPESPRWLAKIGKQNNVDAALRHLRGRDSCISQEASDIMSYTEIFQQQSERMLDLFQQRYAHSLIVGLGLMFLKQFGGASAIAYYASSVFVDSDSSSSIGTTSMAILGLPGAAMCVLLTDKYGRRSLLMVSAAGMCLSAFLVGLAFCFQDLHRWKEFTRILVLIGMLGYSISYATGMAGLPWVIISEIFPINVKGAAGSLSSLASWSSSWITTYTFNFMMEWSSAGTFFIFSAICGFAILFVAKLVPETKGRTLEEIQASIAHFL</sequence>
<comment type="caution">
    <text evidence="11">The sequence shown here is derived from an EMBL/GenBank/DDBJ whole genome shotgun (WGS) entry which is preliminary data.</text>
</comment>
<evidence type="ECO:0000259" key="10">
    <source>
        <dbReference type="PROSITE" id="PS50850"/>
    </source>
</evidence>
<feature type="transmembrane region" description="Helical" evidence="9">
    <location>
        <begin position="30"/>
        <end position="54"/>
    </location>
</feature>
<dbReference type="Proteomes" id="UP000250321">
    <property type="component" value="Unassembled WGS sequence"/>
</dbReference>